<evidence type="ECO:0000256" key="4">
    <source>
        <dbReference type="ARBA" id="ARBA00012944"/>
    </source>
</evidence>
<evidence type="ECO:0000256" key="12">
    <source>
        <dbReference type="ARBA" id="ARBA00022989"/>
    </source>
</evidence>
<keyword evidence="10 18" id="KW-1278">Translocase</keyword>
<dbReference type="InterPro" id="IPR050175">
    <property type="entry name" value="Complex_I_Subunit_2"/>
</dbReference>
<keyword evidence="9 18" id="KW-0999">Mitochondrion inner membrane</keyword>
<proteinExistence type="inferred from homology"/>
<evidence type="ECO:0000256" key="16">
    <source>
        <dbReference type="ARBA" id="ARBA00023136"/>
    </source>
</evidence>
<dbReference type="GO" id="GO:0008137">
    <property type="term" value="F:NADH dehydrogenase (ubiquinone) activity"/>
    <property type="evidence" value="ECO:0007669"/>
    <property type="project" value="UniProtKB-EC"/>
</dbReference>
<evidence type="ECO:0000256" key="7">
    <source>
        <dbReference type="ARBA" id="ARBA00022660"/>
    </source>
</evidence>
<name>A0A3G3FX87_9COLE</name>
<comment type="function">
    <text evidence="1">Core subunit of the mitochondrial membrane respiratory chain NADH dehydrogenase (Complex I) that is believed to belong to the minimal assembly required for catalysis. Complex I functions in the transfer of electrons from NADH to the respiratory chain. The immediate electron acceptor for the enzyme is believed to be ubiquinone.</text>
</comment>
<dbReference type="GO" id="GO:0006120">
    <property type="term" value="P:mitochondrial electron transport, NADH to ubiquinone"/>
    <property type="evidence" value="ECO:0007669"/>
    <property type="project" value="InterPro"/>
</dbReference>
<reference evidence="20" key="2">
    <citation type="submission" date="2018-09" db="EMBL/GenBank/DDBJ databases">
        <authorList>
            <person name="James G."/>
        </authorList>
    </citation>
    <scope>NUCLEOTIDE SEQUENCE</scope>
</reference>
<keyword evidence="8 18" id="KW-0812">Transmembrane</keyword>
<keyword evidence="7 18" id="KW-0679">Respiratory chain</keyword>
<dbReference type="AlphaFoldDB" id="A0A3G3FX87"/>
<keyword evidence="15 18" id="KW-0496">Mitochondrion</keyword>
<dbReference type="InterPro" id="IPR001750">
    <property type="entry name" value="ND/Mrp_TM"/>
</dbReference>
<evidence type="ECO:0000256" key="8">
    <source>
        <dbReference type="ARBA" id="ARBA00022692"/>
    </source>
</evidence>
<dbReference type="EC" id="7.1.1.2" evidence="4 18"/>
<evidence type="ECO:0000259" key="19">
    <source>
        <dbReference type="Pfam" id="PF00361"/>
    </source>
</evidence>
<dbReference type="PANTHER" id="PTHR46552:SF1">
    <property type="entry name" value="NADH-UBIQUINONE OXIDOREDUCTASE CHAIN 2"/>
    <property type="match status" value="1"/>
</dbReference>
<protein>
    <recommendedName>
        <fullName evidence="5 18">NADH-ubiquinone oxidoreductase chain 2</fullName>
        <ecNumber evidence="4 18">7.1.1.2</ecNumber>
    </recommendedName>
</protein>
<evidence type="ECO:0000256" key="3">
    <source>
        <dbReference type="ARBA" id="ARBA00007012"/>
    </source>
</evidence>
<keyword evidence="12 18" id="KW-1133">Transmembrane helix</keyword>
<keyword evidence="11 18" id="KW-0249">Electron transport</keyword>
<evidence type="ECO:0000256" key="10">
    <source>
        <dbReference type="ARBA" id="ARBA00022967"/>
    </source>
</evidence>
<keyword evidence="16 18" id="KW-0472">Membrane</keyword>
<accession>A0A3G3FX87</accession>
<evidence type="ECO:0000256" key="11">
    <source>
        <dbReference type="ARBA" id="ARBA00022982"/>
    </source>
</evidence>
<feature type="transmembrane region" description="Helical" evidence="18">
    <location>
        <begin position="56"/>
        <end position="79"/>
    </location>
</feature>
<keyword evidence="6" id="KW-0813">Transport</keyword>
<evidence type="ECO:0000256" key="14">
    <source>
        <dbReference type="ARBA" id="ARBA00023075"/>
    </source>
</evidence>
<dbReference type="EMBL" id="MH836608">
    <property type="protein sequence ID" value="AYQ19038.1"/>
    <property type="molecule type" value="Genomic_DNA"/>
</dbReference>
<comment type="subcellular location">
    <subcellularLocation>
        <location evidence="2 18">Mitochondrion inner membrane</location>
        <topology evidence="2 18">Multi-pass membrane protein</topology>
    </subcellularLocation>
</comment>
<evidence type="ECO:0000256" key="6">
    <source>
        <dbReference type="ARBA" id="ARBA00022448"/>
    </source>
</evidence>
<feature type="transmembrane region" description="Helical" evidence="18">
    <location>
        <begin position="175"/>
        <end position="194"/>
    </location>
</feature>
<feature type="domain" description="NADH:quinone oxidoreductase/Mrp antiporter transmembrane" evidence="19">
    <location>
        <begin position="23"/>
        <end position="286"/>
    </location>
</feature>
<comment type="similarity">
    <text evidence="3 18">Belongs to the complex I subunit 2 family.</text>
</comment>
<evidence type="ECO:0000256" key="13">
    <source>
        <dbReference type="ARBA" id="ARBA00023027"/>
    </source>
</evidence>
<gene>
    <name evidence="20" type="primary">nad2</name>
</gene>
<dbReference type="Pfam" id="PF00361">
    <property type="entry name" value="Proton_antipo_M"/>
    <property type="match status" value="1"/>
</dbReference>
<feature type="transmembrane region" description="Helical" evidence="18">
    <location>
        <begin position="147"/>
        <end position="168"/>
    </location>
</feature>
<dbReference type="InterPro" id="IPR003917">
    <property type="entry name" value="NADH_UbQ_OxRdtase_chain2"/>
</dbReference>
<feature type="transmembrane region" description="Helical" evidence="18">
    <location>
        <begin position="319"/>
        <end position="339"/>
    </location>
</feature>
<evidence type="ECO:0000313" key="20">
    <source>
        <dbReference type="EMBL" id="AYQ19038.1"/>
    </source>
</evidence>
<evidence type="ECO:0000256" key="17">
    <source>
        <dbReference type="ARBA" id="ARBA00049551"/>
    </source>
</evidence>
<keyword evidence="14 18" id="KW-0830">Ubiquinone</keyword>
<evidence type="ECO:0000256" key="2">
    <source>
        <dbReference type="ARBA" id="ARBA00004448"/>
    </source>
</evidence>
<feature type="transmembrane region" description="Helical" evidence="18">
    <location>
        <begin position="7"/>
        <end position="27"/>
    </location>
</feature>
<comment type="catalytic activity">
    <reaction evidence="17 18">
        <text>a ubiquinone + NADH + 5 H(+)(in) = a ubiquinol + NAD(+) + 4 H(+)(out)</text>
        <dbReference type="Rhea" id="RHEA:29091"/>
        <dbReference type="Rhea" id="RHEA-COMP:9565"/>
        <dbReference type="Rhea" id="RHEA-COMP:9566"/>
        <dbReference type="ChEBI" id="CHEBI:15378"/>
        <dbReference type="ChEBI" id="CHEBI:16389"/>
        <dbReference type="ChEBI" id="CHEBI:17976"/>
        <dbReference type="ChEBI" id="CHEBI:57540"/>
        <dbReference type="ChEBI" id="CHEBI:57945"/>
        <dbReference type="EC" id="7.1.1.2"/>
    </reaction>
</comment>
<evidence type="ECO:0000256" key="18">
    <source>
        <dbReference type="RuleBase" id="RU003403"/>
    </source>
</evidence>
<dbReference type="GO" id="GO:0005743">
    <property type="term" value="C:mitochondrial inner membrane"/>
    <property type="evidence" value="ECO:0007669"/>
    <property type="project" value="UniProtKB-SubCell"/>
</dbReference>
<reference evidence="20" key="1">
    <citation type="journal article" date="2015" name="Mol. Biol. Evol.">
        <title>Soup to Tree: The Phylogeny of Beetles Inferred by Mitochondrial Metagenomics of a Bornean Rainforest Sample.</title>
        <authorList>
            <person name="Crampton-Platt A."/>
            <person name="Timmermans M.J."/>
            <person name="Gimmel M.L."/>
            <person name="Kutty S.N."/>
            <person name="Cockerill T.D."/>
            <person name="Vun Khen C."/>
            <person name="Vogler A.P."/>
        </authorList>
    </citation>
    <scope>NUCLEOTIDE SEQUENCE</scope>
</reference>
<geneLocation type="mitochondrion" evidence="20"/>
<dbReference type="PANTHER" id="PTHR46552">
    <property type="entry name" value="NADH-UBIQUINONE OXIDOREDUCTASE CHAIN 2"/>
    <property type="match status" value="1"/>
</dbReference>
<evidence type="ECO:0000256" key="1">
    <source>
        <dbReference type="ARBA" id="ARBA00003257"/>
    </source>
</evidence>
<sequence>MPKTYKILFLMTIMVSTLISISSYSWLGMWLGLEINLLSIIPLMHQSTNMLSAESVIKYFIVQAVASTVILLSIIMIMNKSSMTTNVNLESSFLMIMNSSLLTKMGMAPFHFWFPEVMEGLDWMNCLLILTWQKIAPMVLLMYNMKFIMFTSLIILISMIISGIMGVNQISIRKVLAYSSINHMGWMISTMMIMETIWMYYFLVYTLISINLVLILKKLKIFYLNQLFQSMNLNIMTKMFFMLNFLSLSGIPPFLGFLPKWLTIQALVQKEMIMLPTMMIIFTLITMYMYTRIVLSSLLMNINETNWNQPSQTLKFNKFYLSMMNFFMITSLLLVTILFNVL</sequence>
<comment type="function">
    <text evidence="18">Core subunit of the mitochondrial membrane respiratory chain NADH dehydrogenase (Complex I) which catalyzes electron transfer from NADH through the respiratory chain, using ubiquinone as an electron acceptor. Essential for the catalytic activity and assembly of complex I.</text>
</comment>
<evidence type="ECO:0000256" key="5">
    <source>
        <dbReference type="ARBA" id="ARBA00021008"/>
    </source>
</evidence>
<dbReference type="PRINTS" id="PR01436">
    <property type="entry name" value="NADHDHGNASE2"/>
</dbReference>
<feature type="transmembrane region" description="Helical" evidence="18">
    <location>
        <begin position="278"/>
        <end position="299"/>
    </location>
</feature>
<evidence type="ECO:0000256" key="15">
    <source>
        <dbReference type="ARBA" id="ARBA00023128"/>
    </source>
</evidence>
<keyword evidence="13 18" id="KW-0520">NAD</keyword>
<feature type="transmembrane region" description="Helical" evidence="18">
    <location>
        <begin position="200"/>
        <end position="219"/>
    </location>
</feature>
<feature type="transmembrane region" description="Helical" evidence="18">
    <location>
        <begin position="91"/>
        <end position="114"/>
    </location>
</feature>
<feature type="transmembrane region" description="Helical" evidence="18">
    <location>
        <begin position="240"/>
        <end position="258"/>
    </location>
</feature>
<organism evidence="20">
    <name type="scientific">Elateridae sp. 3 ACP-2013</name>
    <dbReference type="NCBI Taxonomy" id="1434490"/>
    <lineage>
        <taxon>Eukaryota</taxon>
        <taxon>Metazoa</taxon>
        <taxon>Ecdysozoa</taxon>
        <taxon>Arthropoda</taxon>
        <taxon>Hexapoda</taxon>
        <taxon>Insecta</taxon>
        <taxon>Pterygota</taxon>
        <taxon>Neoptera</taxon>
        <taxon>Endopterygota</taxon>
        <taxon>Coleoptera</taxon>
        <taxon>Polyphaga</taxon>
        <taxon>Elateriformia</taxon>
        <taxon>Elateroidea</taxon>
        <taxon>Elateridae</taxon>
    </lineage>
</organism>
<evidence type="ECO:0000256" key="9">
    <source>
        <dbReference type="ARBA" id="ARBA00022792"/>
    </source>
</evidence>